<evidence type="ECO:0000313" key="1">
    <source>
        <dbReference type="EMBL" id="MDX8330226.1"/>
    </source>
</evidence>
<dbReference type="RefSeq" id="WP_320188278.1">
    <property type="nucleotide sequence ID" value="NZ_CP192764.1"/>
</dbReference>
<reference evidence="1" key="1">
    <citation type="journal article" date="2023" name="Phytobiomes J">
        <title>Deciphering the key players within the bacterial microbiota associated with aerial crown gall tumors on rhododendron: Insights into the gallobiome.</title>
        <authorList>
            <person name="Kuzmanovic N."/>
            <person name="Nesme J."/>
            <person name="Wolf J."/>
            <person name="Neumann-Schaal M."/>
            <person name="Petersen J."/>
            <person name="Fernandez-Gnecco G."/>
            <person name="Sproeer C."/>
            <person name="Bunk B."/>
            <person name="Overmann J."/>
            <person name="Sorensen S.J."/>
            <person name="Idczak E."/>
            <person name="Smalla K."/>
        </authorList>
    </citation>
    <scope>NUCLEOTIDE SEQUENCE [LARGE SCALE GENOMIC DNA]</scope>
    <source>
        <strain evidence="1">Rho-14.1</strain>
    </source>
</reference>
<evidence type="ECO:0000313" key="2">
    <source>
        <dbReference type="Proteomes" id="UP001277561"/>
    </source>
</evidence>
<name>A0ABU4VZR6_9HYPH</name>
<dbReference type="Proteomes" id="UP001277561">
    <property type="component" value="Unassembled WGS sequence"/>
</dbReference>
<dbReference type="EMBL" id="JAVRAD010000005">
    <property type="protein sequence ID" value="MDX8330226.1"/>
    <property type="molecule type" value="Genomic_DNA"/>
</dbReference>
<organism evidence="1 2">
    <name type="scientific">Agrobacterium rosae</name>
    <dbReference type="NCBI Taxonomy" id="1972867"/>
    <lineage>
        <taxon>Bacteria</taxon>
        <taxon>Pseudomonadati</taxon>
        <taxon>Pseudomonadota</taxon>
        <taxon>Alphaproteobacteria</taxon>
        <taxon>Hyphomicrobiales</taxon>
        <taxon>Rhizobiaceae</taxon>
        <taxon>Rhizobium/Agrobacterium group</taxon>
        <taxon>Agrobacterium</taxon>
    </lineage>
</organism>
<protein>
    <submittedName>
        <fullName evidence="1">Uncharacterized protein</fullName>
    </submittedName>
</protein>
<gene>
    <name evidence="1" type="ORF">RMS29_13375</name>
</gene>
<keyword evidence="2" id="KW-1185">Reference proteome</keyword>
<proteinExistence type="predicted"/>
<accession>A0ABU4VZR6</accession>
<sequence>MPLPPSALPGISPTGGEIGWALAHRFDRIFIAKPLPERMKFARGYRESISPPVGEMPGRAEGGELAPALNALPNATPHQTLVIAHHFRHIEATARPRCAITPQQVQDHVGYGRICEDERAW</sequence>
<comment type="caution">
    <text evidence="1">The sequence shown here is derived from an EMBL/GenBank/DDBJ whole genome shotgun (WGS) entry which is preliminary data.</text>
</comment>